<comment type="caution">
    <text evidence="1">The sequence shown here is derived from an EMBL/GenBank/DDBJ whole genome shotgun (WGS) entry which is preliminary data.</text>
</comment>
<evidence type="ECO:0000313" key="1">
    <source>
        <dbReference type="EMBL" id="ORD92909.1"/>
    </source>
</evidence>
<accession>A0A1X0Q5H5</accession>
<gene>
    <name evidence="1" type="ORF">A0H76_2925</name>
</gene>
<organism evidence="1 2">
    <name type="scientific">Hepatospora eriocheir</name>
    <dbReference type="NCBI Taxonomy" id="1081669"/>
    <lineage>
        <taxon>Eukaryota</taxon>
        <taxon>Fungi</taxon>
        <taxon>Fungi incertae sedis</taxon>
        <taxon>Microsporidia</taxon>
        <taxon>Hepatosporidae</taxon>
        <taxon>Hepatospora</taxon>
    </lineage>
</organism>
<dbReference type="VEuPathDB" id="MicrosporidiaDB:A0H76_2925"/>
<name>A0A1X0Q5H5_9MICR</name>
<sequence>MKNSLLSKINVLKRFNFSKNIYRKIKIFGHQYYEVMKLKSVFLTLMAWFILEDQKVIDLIKGL</sequence>
<dbReference type="AlphaFoldDB" id="A0A1X0Q5H5"/>
<reference evidence="1 2" key="1">
    <citation type="journal article" date="2017" name="Environ. Microbiol.">
        <title>Decay of the glycolytic pathway and adaptation to intranuclear parasitism within Enterocytozoonidae microsporidia.</title>
        <authorList>
            <person name="Wiredu Boakye D."/>
            <person name="Jaroenlak P."/>
            <person name="Prachumwat A."/>
            <person name="Williams T.A."/>
            <person name="Bateman K.S."/>
            <person name="Itsathitphaisarn O."/>
            <person name="Sritunyalucksana K."/>
            <person name="Paszkiewicz K.H."/>
            <person name="Moore K.A."/>
            <person name="Stentiford G.D."/>
            <person name="Williams B.A."/>
        </authorList>
    </citation>
    <scope>NUCLEOTIDE SEQUENCE [LARGE SCALE GENOMIC DNA]</scope>
    <source>
        <strain evidence="2">canceri</strain>
    </source>
</reference>
<proteinExistence type="predicted"/>
<dbReference type="EMBL" id="LTAI01002180">
    <property type="protein sequence ID" value="ORD92909.1"/>
    <property type="molecule type" value="Genomic_DNA"/>
</dbReference>
<evidence type="ECO:0000313" key="2">
    <source>
        <dbReference type="Proteomes" id="UP000192501"/>
    </source>
</evidence>
<protein>
    <submittedName>
        <fullName evidence="1">Uncharacterized protein</fullName>
    </submittedName>
</protein>
<dbReference type="Proteomes" id="UP000192501">
    <property type="component" value="Unassembled WGS sequence"/>
</dbReference>